<evidence type="ECO:0000313" key="2">
    <source>
        <dbReference type="Proteomes" id="UP000095143"/>
    </source>
</evidence>
<dbReference type="AlphaFoldDB" id="A0A1C2DH69"/>
<organism evidence="1 2">
    <name type="scientific">Pseudomonas graminis</name>
    <dbReference type="NCBI Taxonomy" id="158627"/>
    <lineage>
        <taxon>Bacteria</taxon>
        <taxon>Pseudomonadati</taxon>
        <taxon>Pseudomonadota</taxon>
        <taxon>Gammaproteobacteria</taxon>
        <taxon>Pseudomonadales</taxon>
        <taxon>Pseudomonadaceae</taxon>
        <taxon>Pseudomonas</taxon>
    </lineage>
</organism>
<accession>A0A1C2DH69</accession>
<reference evidence="1 2" key="1">
    <citation type="submission" date="2016-08" db="EMBL/GenBank/DDBJ databases">
        <title>Whole genome sequence of Pseudomonas graminis strain UASWS1507, a potential biological control agent for agriculture.</title>
        <authorList>
            <person name="Crovadore J."/>
            <person name="Calmin G."/>
            <person name="Chablais R."/>
            <person name="Cochard B."/>
            <person name="Lefort F."/>
        </authorList>
    </citation>
    <scope>NUCLEOTIDE SEQUENCE [LARGE SCALE GENOMIC DNA]</scope>
    <source>
        <strain evidence="1 2">UASWS1507</strain>
    </source>
</reference>
<gene>
    <name evidence="1" type="ORF">BBI10_20780</name>
</gene>
<dbReference type="EMBL" id="MDEN01000068">
    <property type="protein sequence ID" value="OCX13996.1"/>
    <property type="molecule type" value="Genomic_DNA"/>
</dbReference>
<name>A0A1C2DH69_9PSED</name>
<dbReference type="RefSeq" id="WP_065991507.1">
    <property type="nucleotide sequence ID" value="NZ_MDEN01000068.1"/>
</dbReference>
<dbReference type="OrthoDB" id="7014512at2"/>
<comment type="caution">
    <text evidence="1">The sequence shown here is derived from an EMBL/GenBank/DDBJ whole genome shotgun (WGS) entry which is preliminary data.</text>
</comment>
<evidence type="ECO:0000313" key="1">
    <source>
        <dbReference type="EMBL" id="OCX13996.1"/>
    </source>
</evidence>
<sequence>MQTNQANTRQDFTARKNESSFSSVWGNEMQREDFLALASGLRQFSANQADLAFVPASSGFASGYATGNASGYAAEQAQLAGE</sequence>
<proteinExistence type="predicted"/>
<dbReference type="Proteomes" id="UP000095143">
    <property type="component" value="Unassembled WGS sequence"/>
</dbReference>
<protein>
    <submittedName>
        <fullName evidence="1">Uncharacterized protein</fullName>
    </submittedName>
</protein>